<evidence type="ECO:0000256" key="5">
    <source>
        <dbReference type="ARBA" id="ARBA00023136"/>
    </source>
</evidence>
<evidence type="ECO:0000256" key="6">
    <source>
        <dbReference type="SAM" id="Phobius"/>
    </source>
</evidence>
<proteinExistence type="predicted"/>
<feature type="transmembrane region" description="Helical" evidence="6">
    <location>
        <begin position="279"/>
        <end position="297"/>
    </location>
</feature>
<feature type="transmembrane region" description="Helical" evidence="6">
    <location>
        <begin position="166"/>
        <end position="187"/>
    </location>
</feature>
<feature type="transmembrane region" description="Helical" evidence="6">
    <location>
        <begin position="82"/>
        <end position="103"/>
    </location>
</feature>
<keyword evidence="5 6" id="KW-0472">Membrane</keyword>
<evidence type="ECO:0000256" key="1">
    <source>
        <dbReference type="ARBA" id="ARBA00004651"/>
    </source>
</evidence>
<dbReference type="InterPro" id="IPR011701">
    <property type="entry name" value="MFS"/>
</dbReference>
<dbReference type="GO" id="GO:0022857">
    <property type="term" value="F:transmembrane transporter activity"/>
    <property type="evidence" value="ECO:0007669"/>
    <property type="project" value="InterPro"/>
</dbReference>
<dbReference type="PANTHER" id="PTHR43124">
    <property type="entry name" value="PURINE EFFLUX PUMP PBUE"/>
    <property type="match status" value="1"/>
</dbReference>
<dbReference type="GO" id="GO:0005886">
    <property type="term" value="C:plasma membrane"/>
    <property type="evidence" value="ECO:0007669"/>
    <property type="project" value="UniProtKB-SubCell"/>
</dbReference>
<dbReference type="InterPro" id="IPR036259">
    <property type="entry name" value="MFS_trans_sf"/>
</dbReference>
<feature type="transmembrane region" description="Helical" evidence="6">
    <location>
        <begin position="139"/>
        <end position="160"/>
    </location>
</feature>
<dbReference type="Pfam" id="PF07690">
    <property type="entry name" value="MFS_1"/>
    <property type="match status" value="1"/>
</dbReference>
<dbReference type="SUPFAM" id="SSF103473">
    <property type="entry name" value="MFS general substrate transporter"/>
    <property type="match status" value="1"/>
</dbReference>
<dbReference type="Gene3D" id="1.20.1250.20">
    <property type="entry name" value="MFS general substrate transporter like domains"/>
    <property type="match status" value="1"/>
</dbReference>
<sequence length="420" mass="43438">MSRAKRDDAPSWPTIFLLVGAGVISAWQVGKMPVALASLQSDLALDLAAASWLLSAFAFVGAIAGAPIGVAVDRFGAKRMTIAGLLVQGIASAVGAMATDEILLGTTRVVEGVGFLAVIVAAPALIVSVAPPANRERAMALWATFMPAGMSSIMLAGAALENVSWRSFWLFIGVTHLAYVATLVPALRRHADLPGDRRNVQQDMKLAIRSPGPWLLGGLFAAQATAFFAVFGFLPSILSERLAIEGAAAAVLSAIAVAASAVGNLVTGQLLGRGIAPSRLLLISFATLACSAFGIFNGNLPGMMAYILCIVFSIAGGVIPVVIFNAAPTSAPRPELVGLTVGFAMQGNNVGLALGPAATGALVSAFGWSAIPYLILTAAICASVLTFAHSRLKFAWQRTVVAGQRAARETQTLKVRRQHA</sequence>
<evidence type="ECO:0000313" key="9">
    <source>
        <dbReference type="Proteomes" id="UP000445000"/>
    </source>
</evidence>
<dbReference type="PANTHER" id="PTHR43124:SF3">
    <property type="entry name" value="CHLORAMPHENICOL EFFLUX PUMP RV0191"/>
    <property type="match status" value="1"/>
</dbReference>
<evidence type="ECO:0000256" key="4">
    <source>
        <dbReference type="ARBA" id="ARBA00022989"/>
    </source>
</evidence>
<feature type="transmembrane region" description="Helical" evidence="6">
    <location>
        <begin position="109"/>
        <end position="127"/>
    </location>
</feature>
<protein>
    <submittedName>
        <fullName evidence="8">MFS transporter</fullName>
    </submittedName>
</protein>
<name>A0A829YGZ0_9GAMM</name>
<dbReference type="InterPro" id="IPR050189">
    <property type="entry name" value="MFS_Efflux_Transporters"/>
</dbReference>
<dbReference type="InterPro" id="IPR020846">
    <property type="entry name" value="MFS_dom"/>
</dbReference>
<evidence type="ECO:0000256" key="2">
    <source>
        <dbReference type="ARBA" id="ARBA00022475"/>
    </source>
</evidence>
<keyword evidence="2" id="KW-1003">Cell membrane</keyword>
<comment type="subcellular location">
    <subcellularLocation>
        <location evidence="1">Cell membrane</location>
        <topology evidence="1">Multi-pass membrane protein</topology>
    </subcellularLocation>
</comment>
<evidence type="ECO:0000313" key="8">
    <source>
        <dbReference type="EMBL" id="GFE82509.1"/>
    </source>
</evidence>
<keyword evidence="9" id="KW-1185">Reference proteome</keyword>
<dbReference type="AlphaFoldDB" id="A0A829YGZ0"/>
<keyword evidence="4 6" id="KW-1133">Transmembrane helix</keyword>
<dbReference type="EMBL" id="BLJN01000004">
    <property type="protein sequence ID" value="GFE82509.1"/>
    <property type="molecule type" value="Genomic_DNA"/>
</dbReference>
<feature type="transmembrane region" description="Helical" evidence="6">
    <location>
        <begin position="214"/>
        <end position="234"/>
    </location>
</feature>
<reference evidence="9" key="1">
    <citation type="submission" date="2020-01" db="EMBL/GenBank/DDBJ databases">
        <title>'Steroidobacter agaridevorans' sp. nov., agar-degrading bacteria isolated from rhizosphere soils.</title>
        <authorList>
            <person name="Ikenaga M."/>
            <person name="Kataoka M."/>
            <person name="Murouchi A."/>
            <person name="Katsuragi S."/>
            <person name="Sakai M."/>
        </authorList>
    </citation>
    <scope>NUCLEOTIDE SEQUENCE [LARGE SCALE GENOMIC DNA]</scope>
    <source>
        <strain evidence="9">YU21-B</strain>
    </source>
</reference>
<dbReference type="Proteomes" id="UP000445000">
    <property type="component" value="Unassembled WGS sequence"/>
</dbReference>
<accession>A0A829YGZ0</accession>
<feature type="transmembrane region" description="Helical" evidence="6">
    <location>
        <begin position="370"/>
        <end position="388"/>
    </location>
</feature>
<keyword evidence="3 6" id="KW-0812">Transmembrane</keyword>
<evidence type="ECO:0000256" key="3">
    <source>
        <dbReference type="ARBA" id="ARBA00022692"/>
    </source>
</evidence>
<feature type="transmembrane region" description="Helical" evidence="6">
    <location>
        <begin position="303"/>
        <end position="324"/>
    </location>
</feature>
<feature type="transmembrane region" description="Helical" evidence="6">
    <location>
        <begin position="12"/>
        <end position="29"/>
    </location>
</feature>
<dbReference type="PROSITE" id="PS50850">
    <property type="entry name" value="MFS"/>
    <property type="match status" value="1"/>
</dbReference>
<feature type="domain" description="Major facilitator superfamily (MFS) profile" evidence="7">
    <location>
        <begin position="14"/>
        <end position="393"/>
    </location>
</feature>
<feature type="transmembrane region" description="Helical" evidence="6">
    <location>
        <begin position="246"/>
        <end position="267"/>
    </location>
</feature>
<organism evidence="8 9">
    <name type="scientific">Steroidobacter agaridevorans</name>
    <dbReference type="NCBI Taxonomy" id="2695856"/>
    <lineage>
        <taxon>Bacteria</taxon>
        <taxon>Pseudomonadati</taxon>
        <taxon>Pseudomonadota</taxon>
        <taxon>Gammaproteobacteria</taxon>
        <taxon>Steroidobacterales</taxon>
        <taxon>Steroidobacteraceae</taxon>
        <taxon>Steroidobacter</taxon>
    </lineage>
</organism>
<evidence type="ECO:0000259" key="7">
    <source>
        <dbReference type="PROSITE" id="PS50850"/>
    </source>
</evidence>
<comment type="caution">
    <text evidence="8">The sequence shown here is derived from an EMBL/GenBank/DDBJ whole genome shotgun (WGS) entry which is preliminary data.</text>
</comment>
<feature type="transmembrane region" description="Helical" evidence="6">
    <location>
        <begin position="336"/>
        <end position="358"/>
    </location>
</feature>
<gene>
    <name evidence="8" type="ORF">GCM10011487_45090</name>
</gene>
<feature type="transmembrane region" description="Helical" evidence="6">
    <location>
        <begin position="49"/>
        <end position="70"/>
    </location>
</feature>
<dbReference type="RefSeq" id="WP_161814149.1">
    <property type="nucleotide sequence ID" value="NZ_BLJN01000004.1"/>
</dbReference>